<evidence type="ECO:0000313" key="2">
    <source>
        <dbReference type="EMBL" id="KAF9603588.1"/>
    </source>
</evidence>
<keyword evidence="3" id="KW-1185">Reference proteome</keyword>
<proteinExistence type="predicted"/>
<evidence type="ECO:0000256" key="1">
    <source>
        <dbReference type="SAM" id="MobiDB-lite"/>
    </source>
</evidence>
<feature type="compositionally biased region" description="Basic and acidic residues" evidence="1">
    <location>
        <begin position="10"/>
        <end position="25"/>
    </location>
</feature>
<sequence>MDTGMGMVKEGSDPEHDGSPSHERGIVQGSKEMFPIAVYANHLSWIYRQNPLQPTGCQLLQRGVITSWIRDRDNARSSFQISVSSAGTTNKAVRAPKNFI</sequence>
<comment type="caution">
    <text evidence="2">The sequence shown here is derived from an EMBL/GenBank/DDBJ whole genome shotgun (WGS) entry which is preliminary data.</text>
</comment>
<dbReference type="EMBL" id="JADFTS010000006">
    <property type="protein sequence ID" value="KAF9603588.1"/>
    <property type="molecule type" value="Genomic_DNA"/>
</dbReference>
<reference evidence="2 3" key="1">
    <citation type="submission" date="2020-10" db="EMBL/GenBank/DDBJ databases">
        <title>The Coptis chinensis genome and diversification of protoberbering-type alkaloids.</title>
        <authorList>
            <person name="Wang B."/>
            <person name="Shu S."/>
            <person name="Song C."/>
            <person name="Liu Y."/>
        </authorList>
    </citation>
    <scope>NUCLEOTIDE SEQUENCE [LARGE SCALE GENOMIC DNA]</scope>
    <source>
        <strain evidence="2">HL-2020</strain>
        <tissue evidence="2">Leaf</tissue>
    </source>
</reference>
<feature type="region of interest" description="Disordered" evidence="1">
    <location>
        <begin position="1"/>
        <end position="27"/>
    </location>
</feature>
<evidence type="ECO:0000313" key="3">
    <source>
        <dbReference type="Proteomes" id="UP000631114"/>
    </source>
</evidence>
<dbReference type="Proteomes" id="UP000631114">
    <property type="component" value="Unassembled WGS sequence"/>
</dbReference>
<protein>
    <submittedName>
        <fullName evidence="2">Uncharacterized protein</fullName>
    </submittedName>
</protein>
<gene>
    <name evidence="2" type="ORF">IFM89_037087</name>
</gene>
<accession>A0A835HSR0</accession>
<name>A0A835HSR0_9MAGN</name>
<organism evidence="2 3">
    <name type="scientific">Coptis chinensis</name>
    <dbReference type="NCBI Taxonomy" id="261450"/>
    <lineage>
        <taxon>Eukaryota</taxon>
        <taxon>Viridiplantae</taxon>
        <taxon>Streptophyta</taxon>
        <taxon>Embryophyta</taxon>
        <taxon>Tracheophyta</taxon>
        <taxon>Spermatophyta</taxon>
        <taxon>Magnoliopsida</taxon>
        <taxon>Ranunculales</taxon>
        <taxon>Ranunculaceae</taxon>
        <taxon>Coptidoideae</taxon>
        <taxon>Coptis</taxon>
    </lineage>
</organism>
<dbReference type="AlphaFoldDB" id="A0A835HSR0"/>